<feature type="compositionally biased region" description="Low complexity" evidence="7">
    <location>
        <begin position="356"/>
        <end position="370"/>
    </location>
</feature>
<dbReference type="STRING" id="1220924.W2S9K5"/>
<name>W2S9K5_CYPE1</name>
<dbReference type="VEuPathDB" id="FungiDB:HMPREF1541_09156"/>
<dbReference type="eggNOG" id="ENOG502S0ZS">
    <property type="taxonomic scope" value="Eukaryota"/>
</dbReference>
<dbReference type="HOGENOM" id="CLU_026244_0_0_1"/>
<dbReference type="InterPro" id="IPR001663">
    <property type="entry name" value="Rng_hydr_dOase-A"/>
</dbReference>
<evidence type="ECO:0000256" key="2">
    <source>
        <dbReference type="ARBA" id="ARBA00004866"/>
    </source>
</evidence>
<dbReference type="SUPFAM" id="SSF50022">
    <property type="entry name" value="ISP domain"/>
    <property type="match status" value="1"/>
</dbReference>
<dbReference type="InterPro" id="IPR015879">
    <property type="entry name" value="Ring_hydroxy_dOase_asu_C_dom"/>
</dbReference>
<feature type="domain" description="Aromatic-ring-hydroxylating dioxygenase alpha subunit C-terminal" evidence="8">
    <location>
        <begin position="132"/>
        <end position="175"/>
    </location>
</feature>
<evidence type="ECO:0000256" key="6">
    <source>
        <dbReference type="ARBA" id="ARBA00049097"/>
    </source>
</evidence>
<dbReference type="OrthoDB" id="426882at2759"/>
<dbReference type="EMBL" id="KB822712">
    <property type="protein sequence ID" value="ETN45325.1"/>
    <property type="molecule type" value="Genomic_DNA"/>
</dbReference>
<dbReference type="UniPathway" id="UPA00529">
    <property type="reaction ID" value="UER00430"/>
</dbReference>
<dbReference type="RefSeq" id="XP_008712053.1">
    <property type="nucleotide sequence ID" value="XM_008713831.1"/>
</dbReference>
<evidence type="ECO:0000256" key="3">
    <source>
        <dbReference type="ARBA" id="ARBA00010848"/>
    </source>
</evidence>
<dbReference type="GO" id="GO:0019133">
    <property type="term" value="F:choline monooxygenase activity"/>
    <property type="evidence" value="ECO:0007669"/>
    <property type="project" value="UniProtKB-EC"/>
</dbReference>
<dbReference type="AlphaFoldDB" id="W2S9K5"/>
<dbReference type="SUPFAM" id="SSF55961">
    <property type="entry name" value="Bet v1-like"/>
    <property type="match status" value="2"/>
</dbReference>
<dbReference type="PANTHER" id="PTHR43756:SF3">
    <property type="entry name" value="CHOLINE MONOOXYGENASE, CHLOROPLASTIC"/>
    <property type="match status" value="1"/>
</dbReference>
<gene>
    <name evidence="9" type="ORF">HMPREF1541_09156</name>
</gene>
<dbReference type="CDD" id="cd00680">
    <property type="entry name" value="RHO_alpha_C"/>
    <property type="match status" value="1"/>
</dbReference>
<reference evidence="9 10" key="1">
    <citation type="submission" date="2013-03" db="EMBL/GenBank/DDBJ databases">
        <title>The Genome Sequence of Phialophora europaea CBS 101466.</title>
        <authorList>
            <consortium name="The Broad Institute Genomics Platform"/>
            <person name="Cuomo C."/>
            <person name="de Hoog S."/>
            <person name="Gorbushina A."/>
            <person name="Walker B."/>
            <person name="Young S.K."/>
            <person name="Zeng Q."/>
            <person name="Gargeya S."/>
            <person name="Fitzgerald M."/>
            <person name="Haas B."/>
            <person name="Abouelleil A."/>
            <person name="Allen A.W."/>
            <person name="Alvarado L."/>
            <person name="Arachchi H.M."/>
            <person name="Berlin A.M."/>
            <person name="Chapman S.B."/>
            <person name="Gainer-Dewar J."/>
            <person name="Goldberg J."/>
            <person name="Griggs A."/>
            <person name="Gujja S."/>
            <person name="Hansen M."/>
            <person name="Howarth C."/>
            <person name="Imamovic A."/>
            <person name="Ireland A."/>
            <person name="Larimer J."/>
            <person name="McCowan C."/>
            <person name="Murphy C."/>
            <person name="Pearson M."/>
            <person name="Poon T.W."/>
            <person name="Priest M."/>
            <person name="Roberts A."/>
            <person name="Saif S."/>
            <person name="Shea T."/>
            <person name="Sisk P."/>
            <person name="Sykes S."/>
            <person name="Wortman J."/>
            <person name="Nusbaum C."/>
            <person name="Birren B."/>
        </authorList>
    </citation>
    <scope>NUCLEOTIDE SEQUENCE [LARGE SCALE GENOMIC DNA]</scope>
    <source>
        <strain evidence="9 10">CBS 101466</strain>
    </source>
</reference>
<evidence type="ECO:0000259" key="8">
    <source>
        <dbReference type="Pfam" id="PF00848"/>
    </source>
</evidence>
<dbReference type="Gene3D" id="3.90.380.10">
    <property type="entry name" value="Naphthalene 1,2-dioxygenase Alpha Subunit, Chain A, domain 1"/>
    <property type="match status" value="2"/>
</dbReference>
<dbReference type="GeneID" id="19976495"/>
<dbReference type="Pfam" id="PF00848">
    <property type="entry name" value="Ring_hydroxyl_A"/>
    <property type="match status" value="2"/>
</dbReference>
<dbReference type="InParanoid" id="W2S9K5"/>
<evidence type="ECO:0000313" key="10">
    <source>
        <dbReference type="Proteomes" id="UP000030752"/>
    </source>
</evidence>
<dbReference type="PANTHER" id="PTHR43756">
    <property type="entry name" value="CHOLINE MONOOXYGENASE, CHLOROPLASTIC"/>
    <property type="match status" value="1"/>
</dbReference>
<feature type="region of interest" description="Disordered" evidence="7">
    <location>
        <begin position="348"/>
        <end position="370"/>
    </location>
</feature>
<accession>W2S9K5</accession>
<comment type="pathway">
    <text evidence="2">Amine and polyamine biosynthesis; betaine biosynthesis via choline pathway; betaine aldehyde from choline (monooxygenase route): step 1/1.</text>
</comment>
<dbReference type="GO" id="GO:0051537">
    <property type="term" value="F:2 iron, 2 sulfur cluster binding"/>
    <property type="evidence" value="ECO:0007669"/>
    <property type="project" value="InterPro"/>
</dbReference>
<protein>
    <recommendedName>
        <fullName evidence="5">Choline monooxygenase, chloroplastic</fullName>
        <ecNumber evidence="4">1.14.15.7</ecNumber>
    </recommendedName>
</protein>
<dbReference type="GO" id="GO:0005506">
    <property type="term" value="F:iron ion binding"/>
    <property type="evidence" value="ECO:0007669"/>
    <property type="project" value="InterPro"/>
</dbReference>
<comment type="function">
    <text evidence="1">Catalyzes the first step of the osmoprotectant glycine betaine synthesis.</text>
</comment>
<evidence type="ECO:0000256" key="4">
    <source>
        <dbReference type="ARBA" id="ARBA00012763"/>
    </source>
</evidence>
<sequence length="382" mass="42083">MACNDTTVTMFSTEQSVKTLPASWFTSQPLYDLEMRSVFTQAWYLLGTVTKFSANQTVDYEFGGVPIRLMHHGAESFTLIRISDNALLKHFVTPTGLLFGTISPTAPTFDTWFPPSLLPLLNKHDFRRLPWRHGIKYPGRFNWKTMVDGYQECLHCQYTHRTFSVKYPPTFYEVHNYGTYSQHIADPTKPEDGLFLYFFPVCTLNLYGGGMSSFRVCPGNGAGGCSAAVTTGGSSSAASLRGVYGVQEGSGGNAAEARTGKVGETRMEFDYYYDGGGEKGMDGWDEYFAFVRKVAMEDFELCETAQGNLERGVYSQGCLNGVKERGVAHYQQLTRQMVTEKFKEEEAERNGLARVASTASGTSTSAGAATTLHAAEQVAASA</sequence>
<dbReference type="Proteomes" id="UP000030752">
    <property type="component" value="Unassembled WGS sequence"/>
</dbReference>
<evidence type="ECO:0000256" key="5">
    <source>
        <dbReference type="ARBA" id="ARBA00014931"/>
    </source>
</evidence>
<organism evidence="9 10">
    <name type="scientific">Cyphellophora europaea (strain CBS 101466)</name>
    <name type="common">Phialophora europaea</name>
    <dbReference type="NCBI Taxonomy" id="1220924"/>
    <lineage>
        <taxon>Eukaryota</taxon>
        <taxon>Fungi</taxon>
        <taxon>Dikarya</taxon>
        <taxon>Ascomycota</taxon>
        <taxon>Pezizomycotina</taxon>
        <taxon>Eurotiomycetes</taxon>
        <taxon>Chaetothyriomycetidae</taxon>
        <taxon>Chaetothyriales</taxon>
        <taxon>Cyphellophoraceae</taxon>
        <taxon>Cyphellophora</taxon>
    </lineage>
</organism>
<keyword evidence="10" id="KW-1185">Reference proteome</keyword>
<evidence type="ECO:0000256" key="7">
    <source>
        <dbReference type="SAM" id="MobiDB-lite"/>
    </source>
</evidence>
<dbReference type="InterPro" id="IPR036922">
    <property type="entry name" value="Rieske_2Fe-2S_sf"/>
</dbReference>
<evidence type="ECO:0000256" key="1">
    <source>
        <dbReference type="ARBA" id="ARBA00002149"/>
    </source>
</evidence>
<dbReference type="GO" id="GO:0019285">
    <property type="term" value="P:glycine betaine biosynthetic process from choline"/>
    <property type="evidence" value="ECO:0007669"/>
    <property type="project" value="UniProtKB-UniPathway"/>
</dbReference>
<evidence type="ECO:0000313" key="9">
    <source>
        <dbReference type="EMBL" id="ETN45325.1"/>
    </source>
</evidence>
<comment type="catalytic activity">
    <reaction evidence="6">
        <text>choline + 2 reduced [2Fe-2S]-[ferredoxin] + O2 + 2 H(+) = betaine aldehyde hydrate + 2 oxidized [2Fe-2S]-[ferredoxin] + H2O</text>
        <dbReference type="Rhea" id="RHEA:17769"/>
        <dbReference type="Rhea" id="RHEA-COMP:10000"/>
        <dbReference type="Rhea" id="RHEA-COMP:10001"/>
        <dbReference type="ChEBI" id="CHEBI:15354"/>
        <dbReference type="ChEBI" id="CHEBI:15377"/>
        <dbReference type="ChEBI" id="CHEBI:15378"/>
        <dbReference type="ChEBI" id="CHEBI:15379"/>
        <dbReference type="ChEBI" id="CHEBI:15870"/>
        <dbReference type="ChEBI" id="CHEBI:33737"/>
        <dbReference type="ChEBI" id="CHEBI:33738"/>
        <dbReference type="EC" id="1.14.15.7"/>
    </reaction>
</comment>
<feature type="domain" description="Aromatic-ring-hydroxylating dioxygenase alpha subunit C-terminal" evidence="8">
    <location>
        <begin position="262"/>
        <end position="339"/>
    </location>
</feature>
<dbReference type="EC" id="1.14.15.7" evidence="4"/>
<proteinExistence type="inferred from homology"/>
<comment type="similarity">
    <text evidence="3">Belongs to the choline monooxygenase family.</text>
</comment>